<gene>
    <name evidence="2" type="ORF">VC83_06456</name>
</gene>
<dbReference type="Proteomes" id="UP000077154">
    <property type="component" value="Unassembled WGS sequence"/>
</dbReference>
<feature type="compositionally biased region" description="Basic and acidic residues" evidence="1">
    <location>
        <begin position="77"/>
        <end position="86"/>
    </location>
</feature>
<dbReference type="OrthoDB" id="5413280at2759"/>
<dbReference type="VEuPathDB" id="FungiDB:GMDG_05362"/>
<feature type="region of interest" description="Disordered" evidence="1">
    <location>
        <begin position="308"/>
        <end position="343"/>
    </location>
</feature>
<proteinExistence type="predicted"/>
<evidence type="ECO:0000256" key="1">
    <source>
        <dbReference type="SAM" id="MobiDB-lite"/>
    </source>
</evidence>
<feature type="region of interest" description="Disordered" evidence="1">
    <location>
        <begin position="113"/>
        <end position="134"/>
    </location>
</feature>
<accession>A0A177AAZ2</accession>
<feature type="region of interest" description="Disordered" evidence="1">
    <location>
        <begin position="53"/>
        <end position="101"/>
    </location>
</feature>
<dbReference type="GeneID" id="36289516"/>
<organism evidence="2">
    <name type="scientific">Pseudogymnoascus destructans</name>
    <dbReference type="NCBI Taxonomy" id="655981"/>
    <lineage>
        <taxon>Eukaryota</taxon>
        <taxon>Fungi</taxon>
        <taxon>Dikarya</taxon>
        <taxon>Ascomycota</taxon>
        <taxon>Pezizomycotina</taxon>
        <taxon>Leotiomycetes</taxon>
        <taxon>Thelebolales</taxon>
        <taxon>Thelebolaceae</taxon>
        <taxon>Pseudogymnoascus</taxon>
    </lineage>
</organism>
<feature type="region of interest" description="Disordered" evidence="1">
    <location>
        <begin position="1"/>
        <end position="35"/>
    </location>
</feature>
<dbReference type="RefSeq" id="XP_024323726.1">
    <property type="nucleotide sequence ID" value="XM_024470057.1"/>
</dbReference>
<dbReference type="EMBL" id="KV441397">
    <property type="protein sequence ID" value="OAF58441.1"/>
    <property type="molecule type" value="Genomic_DNA"/>
</dbReference>
<sequence length="343" mass="39702">MQRHIETRQQVWHTTTMSSSRWIPQSPPQRRRSHMSRHTFLPPMMWRGSIAPDRRSVTATRGGDGGRSFFSGLTIGEPRRPHDNRRTSMNVGYPRFPNPSEYPPPPGYPYYEWDEFYDPQPPTGPPHEHRPRPRRDYVEREKTHEDDAANFDSACAKLFQQLEQAEQFYQNFQQEFDNEVTSIKKYAGDGILRELWSRRIGVPSSRRDSIKSEEEVNEWEDQLRKPYQKFRIQATKLDMCLQKAATATIPIPKSRKDETSVDSAKLLQDKIETSGEGIRCLLGKIYRSRQYCSELVKELGQLKALVDPQKPEGFDEQEDRIGSNDVEYGPVADTAPGNSAPSW</sequence>
<name>A0A177AAZ2_9PEZI</name>
<evidence type="ECO:0000313" key="2">
    <source>
        <dbReference type="EMBL" id="OAF58441.1"/>
    </source>
</evidence>
<dbReference type="eggNOG" id="ENOG502TF5R">
    <property type="taxonomic scope" value="Eukaryota"/>
</dbReference>
<dbReference type="AlphaFoldDB" id="A0A177AAZ2"/>
<reference evidence="2" key="1">
    <citation type="submission" date="2016-03" db="EMBL/GenBank/DDBJ databases">
        <title>Updated assembly of Pseudogymnoascus destructans, the fungus causing white-nose syndrome of bats.</title>
        <authorList>
            <person name="Palmer J.M."/>
            <person name="Drees K.P."/>
            <person name="Foster J.T."/>
            <person name="Lindner D.L."/>
        </authorList>
    </citation>
    <scope>NUCLEOTIDE SEQUENCE [LARGE SCALE GENOMIC DNA]</scope>
    <source>
        <strain evidence="2">20631-21</strain>
    </source>
</reference>
<feature type="compositionally biased region" description="Polar residues" evidence="1">
    <location>
        <begin position="8"/>
        <end position="23"/>
    </location>
</feature>
<protein>
    <submittedName>
        <fullName evidence="2">Uncharacterized protein</fullName>
    </submittedName>
</protein>